<comment type="caution">
    <text evidence="2">The sequence shown here is derived from an EMBL/GenBank/DDBJ whole genome shotgun (WGS) entry which is preliminary data.</text>
</comment>
<accession>A0A6B2NS94</accession>
<keyword evidence="1" id="KW-0732">Signal</keyword>
<feature type="chain" id="PRO_5025583391" evidence="1">
    <location>
        <begin position="18"/>
        <end position="186"/>
    </location>
</feature>
<evidence type="ECO:0000313" key="2">
    <source>
        <dbReference type="EMBL" id="NDW46992.1"/>
    </source>
</evidence>
<protein>
    <submittedName>
        <fullName evidence="2">Uncharacterized protein</fullName>
    </submittedName>
</protein>
<dbReference type="EMBL" id="JAAGOX010000043">
    <property type="protein sequence ID" value="NDW46992.1"/>
    <property type="molecule type" value="Genomic_DNA"/>
</dbReference>
<proteinExistence type="predicted"/>
<reference evidence="2" key="1">
    <citation type="submission" date="2020-02" db="EMBL/GenBank/DDBJ databases">
        <title>Delineation of the pyrene-degrading pathway in Roseobacter clade bacteria by genomic analysis.</title>
        <authorList>
            <person name="Zhou H."/>
            <person name="Wang H."/>
        </authorList>
    </citation>
    <scope>NUCLEOTIDE SEQUENCE</scope>
    <source>
        <strain evidence="2">PrR005</strain>
    </source>
</reference>
<feature type="signal peptide" evidence="1">
    <location>
        <begin position="1"/>
        <end position="17"/>
    </location>
</feature>
<dbReference type="RefSeq" id="WP_164132008.1">
    <property type="nucleotide sequence ID" value="NZ_JAAGOX010000043.1"/>
</dbReference>
<dbReference type="AlphaFoldDB" id="A0A6B2NS94"/>
<gene>
    <name evidence="2" type="ORF">G0P99_18750</name>
</gene>
<name>A0A6B2NS94_9RHOB</name>
<evidence type="ECO:0000256" key="1">
    <source>
        <dbReference type="SAM" id="SignalP"/>
    </source>
</evidence>
<organism evidence="2">
    <name type="scientific">Ruegeria sp. PrR005</name>
    <dbReference type="NCBI Taxonomy" id="2706882"/>
    <lineage>
        <taxon>Bacteria</taxon>
        <taxon>Pseudomonadati</taxon>
        <taxon>Pseudomonadota</taxon>
        <taxon>Alphaproteobacteria</taxon>
        <taxon>Rhodobacterales</taxon>
        <taxon>Roseobacteraceae</taxon>
        <taxon>Ruegeria</taxon>
    </lineage>
</organism>
<sequence>MKRFSLALALLASPAMAQDFSVGSTANAWNLYAEKPAFFEAKVVDLLCELTGDCPADCGAGKRQLGLLRSVDNVMVLPLKNGQPVFSGAAADLAPYCGQTVEVDGLLIDDPDLGAKHVYQVQKIRLPGGEWENANRFTKVWDAENPEAAGEGPWFRRDPRVNSEIAKDGYLGLGLETDEAFIKDWF</sequence>